<comment type="caution">
    <text evidence="5">The sequence shown here is derived from an EMBL/GenBank/DDBJ whole genome shotgun (WGS) entry which is preliminary data.</text>
</comment>
<evidence type="ECO:0000256" key="2">
    <source>
        <dbReference type="ARBA" id="ARBA00022741"/>
    </source>
</evidence>
<keyword evidence="3 5" id="KW-0067">ATP-binding</keyword>
<evidence type="ECO:0000256" key="3">
    <source>
        <dbReference type="ARBA" id="ARBA00022840"/>
    </source>
</evidence>
<dbReference type="PROSITE" id="PS50893">
    <property type="entry name" value="ABC_TRANSPORTER_2"/>
    <property type="match status" value="1"/>
</dbReference>
<dbReference type="SMART" id="SM00382">
    <property type="entry name" value="AAA"/>
    <property type="match status" value="1"/>
</dbReference>
<feature type="domain" description="ABC transporter" evidence="4">
    <location>
        <begin position="16"/>
        <end position="253"/>
    </location>
</feature>
<dbReference type="EMBL" id="NOWT01000003">
    <property type="protein sequence ID" value="OYD85397.1"/>
    <property type="molecule type" value="Genomic_DNA"/>
</dbReference>
<dbReference type="InterPro" id="IPR017871">
    <property type="entry name" value="ABC_transporter-like_CS"/>
</dbReference>
<dbReference type="InterPro" id="IPR003593">
    <property type="entry name" value="AAA+_ATPase"/>
</dbReference>
<dbReference type="AlphaFoldDB" id="A0A235HIL9"/>
<proteinExistence type="predicted"/>
<name>A0A235HIL9_AZOBR</name>
<accession>A0A235HIL9</accession>
<dbReference type="Pfam" id="PF00005">
    <property type="entry name" value="ABC_tran"/>
    <property type="match status" value="1"/>
</dbReference>
<evidence type="ECO:0000313" key="5">
    <source>
        <dbReference type="EMBL" id="OYD85397.1"/>
    </source>
</evidence>
<dbReference type="Gene3D" id="3.40.50.300">
    <property type="entry name" value="P-loop containing nucleotide triphosphate hydrolases"/>
    <property type="match status" value="1"/>
</dbReference>
<dbReference type="GO" id="GO:0016887">
    <property type="term" value="F:ATP hydrolysis activity"/>
    <property type="evidence" value="ECO:0007669"/>
    <property type="project" value="InterPro"/>
</dbReference>
<keyword evidence="1" id="KW-0813">Transport</keyword>
<sequence length="267" mass="28749">MSRVMSQVPPAHPPKISLKNVHKAFGPKVVLNGIDLEVGRGESLVVIGGSGTGKSVMLKCILGLLSPDSGSIRVDGEETTKLRPREREKLLHKFGMLFQGAALFDSLKVWENVAFGLIQGEHMPRAKAKDIAIAKMGAVGLGPEVGELFPSELSGGMQKRVGLARAIADEPEIIFFDEPTTGLDPIMADVINELIVKCVKDLGATAVTITHDMASARKIADRVAMIYQGRIIWTGHANDIDHSGNPHVDQFVHGRGEGPIKMQVRAL</sequence>
<protein>
    <submittedName>
        <fullName evidence="5">ABC transporter ATP-binding protein</fullName>
    </submittedName>
</protein>
<evidence type="ECO:0000259" key="4">
    <source>
        <dbReference type="PROSITE" id="PS50893"/>
    </source>
</evidence>
<dbReference type="GO" id="GO:0005524">
    <property type="term" value="F:ATP binding"/>
    <property type="evidence" value="ECO:0007669"/>
    <property type="project" value="UniProtKB-KW"/>
</dbReference>
<evidence type="ECO:0000256" key="1">
    <source>
        <dbReference type="ARBA" id="ARBA00022448"/>
    </source>
</evidence>
<dbReference type="InterPro" id="IPR003439">
    <property type="entry name" value="ABC_transporter-like_ATP-bd"/>
</dbReference>
<dbReference type="PROSITE" id="PS00211">
    <property type="entry name" value="ABC_TRANSPORTER_1"/>
    <property type="match status" value="1"/>
</dbReference>
<organism evidence="5 6">
    <name type="scientific">Azospirillum brasilense</name>
    <dbReference type="NCBI Taxonomy" id="192"/>
    <lineage>
        <taxon>Bacteria</taxon>
        <taxon>Pseudomonadati</taxon>
        <taxon>Pseudomonadota</taxon>
        <taxon>Alphaproteobacteria</taxon>
        <taxon>Rhodospirillales</taxon>
        <taxon>Azospirillaceae</taxon>
        <taxon>Azospirillum</taxon>
    </lineage>
</organism>
<dbReference type="PANTHER" id="PTHR43023:SF6">
    <property type="entry name" value="INTERMEMBRANE PHOSPHOLIPID TRANSPORT SYSTEM ATP-BINDING PROTEIN MLAF"/>
    <property type="match status" value="1"/>
</dbReference>
<dbReference type="CDD" id="cd03261">
    <property type="entry name" value="ABC_Org_Solvent_Resistant"/>
    <property type="match status" value="1"/>
</dbReference>
<gene>
    <name evidence="5" type="ORF">CHT98_04950</name>
</gene>
<dbReference type="PANTHER" id="PTHR43023">
    <property type="entry name" value="PROTEIN TRIGALACTOSYLDIACYLGLYCEROL 3, CHLOROPLASTIC"/>
    <property type="match status" value="1"/>
</dbReference>
<dbReference type="SUPFAM" id="SSF52540">
    <property type="entry name" value="P-loop containing nucleoside triphosphate hydrolases"/>
    <property type="match status" value="1"/>
</dbReference>
<keyword evidence="2" id="KW-0547">Nucleotide-binding</keyword>
<dbReference type="InterPro" id="IPR027417">
    <property type="entry name" value="P-loop_NTPase"/>
</dbReference>
<evidence type="ECO:0000313" key="6">
    <source>
        <dbReference type="Proteomes" id="UP000215367"/>
    </source>
</evidence>
<dbReference type="Proteomes" id="UP000215367">
    <property type="component" value="Unassembled WGS sequence"/>
</dbReference>
<reference evidence="5 6" key="1">
    <citation type="submission" date="2017-07" db="EMBL/GenBank/DDBJ databases">
        <title>Whole genome sequence of Azospirillum brasilense 2A1, a potential biofertilizer strain.</title>
        <authorList>
            <person name="Fontana C.A."/>
            <person name="Toffoli L.M."/>
            <person name="Salazar S.M."/>
            <person name="Puglisi E."/>
            <person name="Pedraza R."/>
            <person name="Bassi D."/>
            <person name="Cocconcelli P.S."/>
        </authorList>
    </citation>
    <scope>NUCLEOTIDE SEQUENCE [LARGE SCALE GENOMIC DNA]</scope>
    <source>
        <strain evidence="5 6">2A1</strain>
    </source>
</reference>